<evidence type="ECO:0000313" key="4">
    <source>
        <dbReference type="EMBL" id="SFE69477.1"/>
    </source>
</evidence>
<dbReference type="NCBIfam" id="TIGR00040">
    <property type="entry name" value="yfcE"/>
    <property type="match status" value="1"/>
</dbReference>
<dbReference type="STRING" id="930128.SAMN05192532_10386"/>
<name>A0A1I2CMB6_9BACI</name>
<sequence length="172" mass="18842">MKCLIMSDSHGSTEVITNVLEQASSDIDGVIHCGDSELSIDHPALKNVCVVRGNCDSSEFPEEILEKIQGISIYITHGHLYNVKMTYVPLSYRAEEREAQLVCFGHSHVPAAFEENGVVYVNPGSLLLPRQQLEKTYAIVDMTGTGPVTVSYYNAETGEEVSSLGKTFTLSK</sequence>
<comment type="cofactor">
    <cofactor evidence="2">
        <name>a divalent metal cation</name>
        <dbReference type="ChEBI" id="CHEBI:60240"/>
    </cofactor>
</comment>
<dbReference type="GO" id="GO:0016787">
    <property type="term" value="F:hydrolase activity"/>
    <property type="evidence" value="ECO:0007669"/>
    <property type="project" value="UniProtKB-UniRule"/>
</dbReference>
<reference evidence="4 5" key="1">
    <citation type="submission" date="2016-10" db="EMBL/GenBank/DDBJ databases">
        <authorList>
            <person name="de Groot N.N."/>
        </authorList>
    </citation>
    <scope>NUCLEOTIDE SEQUENCE [LARGE SCALE GENOMIC DNA]</scope>
    <source>
        <strain evidence="4 5">DSM 23995</strain>
    </source>
</reference>
<organism evidence="4 5">
    <name type="scientific">Alteribacillus iranensis</name>
    <dbReference type="NCBI Taxonomy" id="930128"/>
    <lineage>
        <taxon>Bacteria</taxon>
        <taxon>Bacillati</taxon>
        <taxon>Bacillota</taxon>
        <taxon>Bacilli</taxon>
        <taxon>Bacillales</taxon>
        <taxon>Bacillaceae</taxon>
        <taxon>Alteribacillus</taxon>
    </lineage>
</organism>
<feature type="domain" description="Calcineurin-like phosphoesterase" evidence="3">
    <location>
        <begin position="1"/>
        <end position="143"/>
    </location>
</feature>
<gene>
    <name evidence="4" type="ORF">SAMN05192532_10386</name>
</gene>
<dbReference type="SUPFAM" id="SSF56300">
    <property type="entry name" value="Metallo-dependent phosphatases"/>
    <property type="match status" value="1"/>
</dbReference>
<evidence type="ECO:0000256" key="2">
    <source>
        <dbReference type="RuleBase" id="RU362039"/>
    </source>
</evidence>
<accession>A0A1I2CMB6</accession>
<dbReference type="Pfam" id="PF12850">
    <property type="entry name" value="Metallophos_2"/>
    <property type="match status" value="1"/>
</dbReference>
<dbReference type="Proteomes" id="UP000199516">
    <property type="component" value="Unassembled WGS sequence"/>
</dbReference>
<proteinExistence type="inferred from homology"/>
<dbReference type="EC" id="3.1.4.-" evidence="2"/>
<protein>
    <recommendedName>
        <fullName evidence="2">Phosphoesterase</fullName>
        <ecNumber evidence="2">3.1.4.-</ecNumber>
    </recommendedName>
</protein>
<dbReference type="OrthoDB" id="9800565at2"/>
<dbReference type="CDD" id="cd00841">
    <property type="entry name" value="MPP_YfcE"/>
    <property type="match status" value="1"/>
</dbReference>
<dbReference type="InterPro" id="IPR000979">
    <property type="entry name" value="Phosphodiesterase_MJ0936/Vps29"/>
</dbReference>
<dbReference type="InterPro" id="IPR024654">
    <property type="entry name" value="Calcineurin-like_PHP_lpxH"/>
</dbReference>
<dbReference type="PANTHER" id="PTHR11124">
    <property type="entry name" value="VACUOLAR SORTING PROTEIN VPS29"/>
    <property type="match status" value="1"/>
</dbReference>
<keyword evidence="5" id="KW-1185">Reference proteome</keyword>
<keyword evidence="2" id="KW-0479">Metal-binding</keyword>
<dbReference type="RefSeq" id="WP_091660091.1">
    <property type="nucleotide sequence ID" value="NZ_FONT01000003.1"/>
</dbReference>
<dbReference type="EMBL" id="FONT01000003">
    <property type="protein sequence ID" value="SFE69477.1"/>
    <property type="molecule type" value="Genomic_DNA"/>
</dbReference>
<evidence type="ECO:0000313" key="5">
    <source>
        <dbReference type="Proteomes" id="UP000199516"/>
    </source>
</evidence>
<dbReference type="GO" id="GO:0046872">
    <property type="term" value="F:metal ion binding"/>
    <property type="evidence" value="ECO:0007669"/>
    <property type="project" value="UniProtKB-KW"/>
</dbReference>
<dbReference type="InterPro" id="IPR029052">
    <property type="entry name" value="Metallo-depent_PP-like"/>
</dbReference>
<evidence type="ECO:0000256" key="1">
    <source>
        <dbReference type="ARBA" id="ARBA00008950"/>
    </source>
</evidence>
<dbReference type="InterPro" id="IPR041802">
    <property type="entry name" value="MPP_YfcE"/>
</dbReference>
<evidence type="ECO:0000259" key="3">
    <source>
        <dbReference type="Pfam" id="PF12850"/>
    </source>
</evidence>
<dbReference type="Gene3D" id="3.60.21.10">
    <property type="match status" value="1"/>
</dbReference>
<comment type="similarity">
    <text evidence="1 2">Belongs to the metallophosphoesterase superfamily. YfcE family.</text>
</comment>
<dbReference type="AlphaFoldDB" id="A0A1I2CMB6"/>